<reference evidence="1" key="2">
    <citation type="submission" date="2020-11" db="EMBL/GenBank/DDBJ databases">
        <authorList>
            <person name="McCartney M.A."/>
            <person name="Auch B."/>
            <person name="Kono T."/>
            <person name="Mallez S."/>
            <person name="Becker A."/>
            <person name="Gohl D.M."/>
            <person name="Silverstein K.A.T."/>
            <person name="Koren S."/>
            <person name="Bechman K.B."/>
            <person name="Herman A."/>
            <person name="Abrahante J.E."/>
            <person name="Garbe J."/>
        </authorList>
    </citation>
    <scope>NUCLEOTIDE SEQUENCE</scope>
    <source>
        <strain evidence="1">Duluth1</strain>
        <tissue evidence="1">Whole animal</tissue>
    </source>
</reference>
<evidence type="ECO:0000313" key="2">
    <source>
        <dbReference type="Proteomes" id="UP000828390"/>
    </source>
</evidence>
<protein>
    <submittedName>
        <fullName evidence="1">Uncharacterized protein</fullName>
    </submittedName>
</protein>
<keyword evidence="2" id="KW-1185">Reference proteome</keyword>
<dbReference type="AlphaFoldDB" id="A0A9D4JU89"/>
<sequence length="64" mass="7047">MPLSVTKATEQPSKPEVDRVNQLVSASHFSLKVQVGEIMVDAVFYTAAEVSIISLKICCFLFET</sequence>
<evidence type="ECO:0000313" key="1">
    <source>
        <dbReference type="EMBL" id="KAH3823144.1"/>
    </source>
</evidence>
<reference evidence="1" key="1">
    <citation type="journal article" date="2019" name="bioRxiv">
        <title>The Genome of the Zebra Mussel, Dreissena polymorpha: A Resource for Invasive Species Research.</title>
        <authorList>
            <person name="McCartney M.A."/>
            <person name="Auch B."/>
            <person name="Kono T."/>
            <person name="Mallez S."/>
            <person name="Zhang Y."/>
            <person name="Obille A."/>
            <person name="Becker A."/>
            <person name="Abrahante J.E."/>
            <person name="Garbe J."/>
            <person name="Badalamenti J.P."/>
            <person name="Herman A."/>
            <person name="Mangelson H."/>
            <person name="Liachko I."/>
            <person name="Sullivan S."/>
            <person name="Sone E.D."/>
            <person name="Koren S."/>
            <person name="Silverstein K.A.T."/>
            <person name="Beckman K.B."/>
            <person name="Gohl D.M."/>
        </authorList>
    </citation>
    <scope>NUCLEOTIDE SEQUENCE</scope>
    <source>
        <strain evidence="1">Duluth1</strain>
        <tissue evidence="1">Whole animal</tissue>
    </source>
</reference>
<gene>
    <name evidence="1" type="ORF">DPMN_124943</name>
</gene>
<dbReference type="EMBL" id="JAIWYP010000005">
    <property type="protein sequence ID" value="KAH3823144.1"/>
    <property type="molecule type" value="Genomic_DNA"/>
</dbReference>
<organism evidence="1 2">
    <name type="scientific">Dreissena polymorpha</name>
    <name type="common">Zebra mussel</name>
    <name type="synonym">Mytilus polymorpha</name>
    <dbReference type="NCBI Taxonomy" id="45954"/>
    <lineage>
        <taxon>Eukaryota</taxon>
        <taxon>Metazoa</taxon>
        <taxon>Spiralia</taxon>
        <taxon>Lophotrochozoa</taxon>
        <taxon>Mollusca</taxon>
        <taxon>Bivalvia</taxon>
        <taxon>Autobranchia</taxon>
        <taxon>Heteroconchia</taxon>
        <taxon>Euheterodonta</taxon>
        <taxon>Imparidentia</taxon>
        <taxon>Neoheterodontei</taxon>
        <taxon>Myida</taxon>
        <taxon>Dreissenoidea</taxon>
        <taxon>Dreissenidae</taxon>
        <taxon>Dreissena</taxon>
    </lineage>
</organism>
<comment type="caution">
    <text evidence="1">The sequence shown here is derived from an EMBL/GenBank/DDBJ whole genome shotgun (WGS) entry which is preliminary data.</text>
</comment>
<dbReference type="Proteomes" id="UP000828390">
    <property type="component" value="Unassembled WGS sequence"/>
</dbReference>
<proteinExistence type="predicted"/>
<accession>A0A9D4JU89</accession>
<name>A0A9D4JU89_DREPO</name>